<feature type="compositionally biased region" description="Basic and acidic residues" evidence="1">
    <location>
        <begin position="361"/>
        <end position="375"/>
    </location>
</feature>
<comment type="caution">
    <text evidence="2">The sequence shown here is derived from an EMBL/GenBank/DDBJ whole genome shotgun (WGS) entry which is preliminary data.</text>
</comment>
<protein>
    <submittedName>
        <fullName evidence="2">Uncharacterized protein</fullName>
    </submittedName>
</protein>
<dbReference type="EMBL" id="CANTFL010001299">
    <property type="protein sequence ID" value="CAI5736192.1"/>
    <property type="molecule type" value="Genomic_DNA"/>
</dbReference>
<evidence type="ECO:0000313" key="3">
    <source>
        <dbReference type="Proteomes" id="UP001162031"/>
    </source>
</evidence>
<dbReference type="Proteomes" id="UP001162031">
    <property type="component" value="Unassembled WGS sequence"/>
</dbReference>
<evidence type="ECO:0000256" key="1">
    <source>
        <dbReference type="SAM" id="MobiDB-lite"/>
    </source>
</evidence>
<organism evidence="2 3">
    <name type="scientific">Hyaloperonospora brassicae</name>
    <name type="common">Brassica downy mildew</name>
    <name type="synonym">Peronospora brassicae</name>
    <dbReference type="NCBI Taxonomy" id="162125"/>
    <lineage>
        <taxon>Eukaryota</taxon>
        <taxon>Sar</taxon>
        <taxon>Stramenopiles</taxon>
        <taxon>Oomycota</taxon>
        <taxon>Peronosporomycetes</taxon>
        <taxon>Peronosporales</taxon>
        <taxon>Peronosporaceae</taxon>
        <taxon>Hyaloperonospora</taxon>
    </lineage>
</organism>
<sequence>MDPSEAAPRRSKRDHQPSAKAAAFSTSETLAQAPVSAPRRVQRRRAPPTAPPALPLPSTGTSSASRPVPIVPFVDPFGPTEPQCRRFRTASYTSGTSGVYQRGVHLTYPSGNPRQNGKVLGRYSSRDCAVLCEVILSQLKTQTLALTVLDEPKSPACIRWGAVAETLKTTHGLWIPPQECQLVWKFLAYGQVAESKAGTELLPDSDAEEFGQSPGQINARLATNRATAAESKLRAGEAGAQDGTKVDKWNALAGDDTAGKSSENRPLKNVHIEAKSTTQRITCEACAQQKDKSTTMRLYPTYSLPTGAPDAWYRPFGPKDALPLTFVASRFLRRKPTPPAAPSRIEQVTKLPGPSATGTAELKRNQADDKVEAAKKAKLVA</sequence>
<feature type="region of interest" description="Disordered" evidence="1">
    <location>
        <begin position="1"/>
        <end position="70"/>
    </location>
</feature>
<proteinExistence type="predicted"/>
<dbReference type="AlphaFoldDB" id="A0AAV0UH00"/>
<keyword evidence="3" id="KW-1185">Reference proteome</keyword>
<reference evidence="2" key="1">
    <citation type="submission" date="2022-12" db="EMBL/GenBank/DDBJ databases">
        <authorList>
            <person name="Webb A."/>
        </authorList>
    </citation>
    <scope>NUCLEOTIDE SEQUENCE</scope>
    <source>
        <strain evidence="2">Hp1</strain>
    </source>
</reference>
<name>A0AAV0UH00_HYABA</name>
<evidence type="ECO:0000313" key="2">
    <source>
        <dbReference type="EMBL" id="CAI5736192.1"/>
    </source>
</evidence>
<feature type="region of interest" description="Disordered" evidence="1">
    <location>
        <begin position="335"/>
        <end position="381"/>
    </location>
</feature>
<gene>
    <name evidence="2" type="ORF">HBR001_LOCUS6749</name>
</gene>
<accession>A0AAV0UH00</accession>